<dbReference type="PANTHER" id="PTHR39452:SF1">
    <property type="entry name" value="CHEY-P PHOSPHATASE CHEX"/>
    <property type="match status" value="1"/>
</dbReference>
<name>A0A9X2JGP8_9BACT</name>
<gene>
    <name evidence="3" type="ORF">NG895_07750</name>
</gene>
<dbReference type="SUPFAM" id="SSF103039">
    <property type="entry name" value="CheC-like"/>
    <property type="match status" value="1"/>
</dbReference>
<sequence>MRAEYINPFIEATVDVFKTMLGCEVERTGLAVNQTFCPQFDITGIIGLSGRAHGDVVISFERDVALKATEALVGGTCGEITEDVVDTVGELTNMIAGNAKTQLESLEMSLALPTVIVGHNHSIRFPSKVKPLSLPFQSKWGNFNIEVGLIESPVDAHIVVG</sequence>
<dbReference type="InterPro" id="IPR028051">
    <property type="entry name" value="CheX-like_dom"/>
</dbReference>
<evidence type="ECO:0000256" key="1">
    <source>
        <dbReference type="ARBA" id="ARBA00022500"/>
    </source>
</evidence>
<dbReference type="InterPro" id="IPR038756">
    <property type="entry name" value="CheX-like"/>
</dbReference>
<keyword evidence="4" id="KW-1185">Reference proteome</keyword>
<dbReference type="CDD" id="cd17906">
    <property type="entry name" value="CheX"/>
    <property type="match status" value="1"/>
</dbReference>
<dbReference type="InterPro" id="IPR028976">
    <property type="entry name" value="CheC-like_sf"/>
</dbReference>
<dbReference type="Pfam" id="PF13690">
    <property type="entry name" value="CheX"/>
    <property type="match status" value="1"/>
</dbReference>
<dbReference type="Gene3D" id="3.40.1550.10">
    <property type="entry name" value="CheC-like"/>
    <property type="match status" value="1"/>
</dbReference>
<dbReference type="GO" id="GO:0006935">
    <property type="term" value="P:chemotaxis"/>
    <property type="evidence" value="ECO:0007669"/>
    <property type="project" value="UniProtKB-KW"/>
</dbReference>
<dbReference type="PANTHER" id="PTHR39452">
    <property type="entry name" value="CHEY-P PHOSPHATASE CHEX"/>
    <property type="match status" value="1"/>
</dbReference>
<dbReference type="RefSeq" id="WP_252851903.1">
    <property type="nucleotide sequence ID" value="NZ_JAMXLR010000026.1"/>
</dbReference>
<comment type="caution">
    <text evidence="3">The sequence shown here is derived from an EMBL/GenBank/DDBJ whole genome shotgun (WGS) entry which is preliminary data.</text>
</comment>
<keyword evidence="1" id="KW-0145">Chemotaxis</keyword>
<reference evidence="3" key="1">
    <citation type="submission" date="2022-06" db="EMBL/GenBank/DDBJ databases">
        <title>Aeoliella straminimaris, a novel planctomycete from sediments.</title>
        <authorList>
            <person name="Vitorino I.R."/>
            <person name="Lage O.M."/>
        </authorList>
    </citation>
    <scope>NUCLEOTIDE SEQUENCE</scope>
    <source>
        <strain evidence="3">ICT_H6.2</strain>
    </source>
</reference>
<evidence type="ECO:0000259" key="2">
    <source>
        <dbReference type="Pfam" id="PF13690"/>
    </source>
</evidence>
<proteinExistence type="predicted"/>
<protein>
    <submittedName>
        <fullName evidence="3">Chemotaxis protein CheX</fullName>
    </submittedName>
</protein>
<evidence type="ECO:0000313" key="4">
    <source>
        <dbReference type="Proteomes" id="UP001155241"/>
    </source>
</evidence>
<feature type="domain" description="Chemotaxis phosphatase CheX-like" evidence="2">
    <location>
        <begin position="42"/>
        <end position="137"/>
    </location>
</feature>
<accession>A0A9X2JGP8</accession>
<evidence type="ECO:0000313" key="3">
    <source>
        <dbReference type="EMBL" id="MCO6043798.1"/>
    </source>
</evidence>
<organism evidence="3 4">
    <name type="scientific">Aeoliella straminimaris</name>
    <dbReference type="NCBI Taxonomy" id="2954799"/>
    <lineage>
        <taxon>Bacteria</taxon>
        <taxon>Pseudomonadati</taxon>
        <taxon>Planctomycetota</taxon>
        <taxon>Planctomycetia</taxon>
        <taxon>Pirellulales</taxon>
        <taxon>Lacipirellulaceae</taxon>
        <taxon>Aeoliella</taxon>
    </lineage>
</organism>
<dbReference type="Proteomes" id="UP001155241">
    <property type="component" value="Unassembled WGS sequence"/>
</dbReference>
<dbReference type="EMBL" id="JAMXLR010000026">
    <property type="protein sequence ID" value="MCO6043798.1"/>
    <property type="molecule type" value="Genomic_DNA"/>
</dbReference>
<dbReference type="AlphaFoldDB" id="A0A9X2JGP8"/>